<dbReference type="Pfam" id="PF19781">
    <property type="entry name" value="DUF6266"/>
    <property type="match status" value="1"/>
</dbReference>
<accession>A0A9Q6ZBK0</accession>
<dbReference type="EMBL" id="CP068108">
    <property type="protein sequence ID" value="QQU00585.1"/>
    <property type="molecule type" value="Genomic_DNA"/>
</dbReference>
<sequence>MAELREGIFGGISGKIGTFVGVQWRGRSLLRSKPGKSSKKATPAQKLQRDKLRLVSSFVRQVSEAVKLYYPHAVVNGKSISGKEQLMSLLMKKGIEVIDGEPHLLIDQALLAVGTLPAAHTVEIQQIAATTIRITWDTSLMNILAHQEDKLTLCVYCEKQNNCFIGFQIVERQKGKIDLPILFLPKVQRLHFWTIWESSQEQRNSSSQYHLFEKED</sequence>
<gene>
    <name evidence="1" type="ORF">I6I88_02100</name>
</gene>
<evidence type="ECO:0000313" key="1">
    <source>
        <dbReference type="EMBL" id="QQU00585.1"/>
    </source>
</evidence>
<dbReference type="RefSeq" id="WP_002990159.1">
    <property type="nucleotide sequence ID" value="NZ_CP068108.1"/>
</dbReference>
<evidence type="ECO:0000313" key="2">
    <source>
        <dbReference type="Proteomes" id="UP000596202"/>
    </source>
</evidence>
<dbReference type="AlphaFoldDB" id="A0A9Q6ZBK0"/>
<dbReference type="Proteomes" id="UP000596202">
    <property type="component" value="Chromosome"/>
</dbReference>
<name>A0A9Q6ZBK0_MYROD</name>
<organism evidence="1 2">
    <name type="scientific">Myroides odoratus</name>
    <name type="common">Flavobacterium odoratum</name>
    <dbReference type="NCBI Taxonomy" id="256"/>
    <lineage>
        <taxon>Bacteria</taxon>
        <taxon>Pseudomonadati</taxon>
        <taxon>Bacteroidota</taxon>
        <taxon>Flavobacteriia</taxon>
        <taxon>Flavobacteriales</taxon>
        <taxon>Flavobacteriaceae</taxon>
        <taxon>Myroides</taxon>
    </lineage>
</organism>
<dbReference type="OrthoDB" id="821958at2"/>
<protein>
    <submittedName>
        <fullName evidence="1">Uncharacterized protein</fullName>
    </submittedName>
</protein>
<reference evidence="1 2" key="1">
    <citation type="submission" date="2021-01" db="EMBL/GenBank/DDBJ databases">
        <title>FDA dAtabase for Regulatory Grade micrObial Sequences (FDA-ARGOS): Supporting development and validation of Infectious Disease Dx tests.</title>
        <authorList>
            <person name="Sproer C."/>
            <person name="Gronow S."/>
            <person name="Severitt S."/>
            <person name="Schroder I."/>
            <person name="Tallon L."/>
            <person name="Sadzewicz L."/>
            <person name="Zhao X."/>
            <person name="Boylan J."/>
            <person name="Ott S."/>
            <person name="Bowen H."/>
            <person name="Vavikolanu K."/>
            <person name="Mehta A."/>
            <person name="Aluvathingal J."/>
            <person name="Nadendla S."/>
            <person name="Lowell S."/>
            <person name="Myers T."/>
            <person name="Yan Y."/>
            <person name="Sichtig H."/>
        </authorList>
    </citation>
    <scope>NUCLEOTIDE SEQUENCE [LARGE SCALE GENOMIC DNA]</scope>
    <source>
        <strain evidence="1 2">FDAARGOS_1131</strain>
    </source>
</reference>
<dbReference type="GeneID" id="93526424"/>
<proteinExistence type="predicted"/>
<dbReference type="InterPro" id="IPR046233">
    <property type="entry name" value="DUF6266"/>
</dbReference>